<dbReference type="PANTHER" id="PTHR34835:SF82">
    <property type="entry name" value="OS01G0826651 PROTEIN"/>
    <property type="match status" value="1"/>
</dbReference>
<dbReference type="SUPFAM" id="SSF54001">
    <property type="entry name" value="Cysteine proteinases"/>
    <property type="match status" value="1"/>
</dbReference>
<dbReference type="EMBL" id="RWGY01000004">
    <property type="protein sequence ID" value="TVU46436.1"/>
    <property type="molecule type" value="Genomic_DNA"/>
</dbReference>
<dbReference type="Gramene" id="TVU46436">
    <property type="protein sequence ID" value="TVU46436"/>
    <property type="gene ID" value="EJB05_05973"/>
</dbReference>
<proteinExistence type="predicted"/>
<gene>
    <name evidence="1" type="ORF">EJB05_05973</name>
</gene>
<comment type="caution">
    <text evidence="1">The sequence shown here is derived from an EMBL/GenBank/DDBJ whole genome shotgun (WGS) entry which is preliminary data.</text>
</comment>
<keyword evidence="2" id="KW-1185">Reference proteome</keyword>
<dbReference type="InterPro" id="IPR038765">
    <property type="entry name" value="Papain-like_cys_pep_sf"/>
</dbReference>
<dbReference type="PANTHER" id="PTHR34835">
    <property type="entry name" value="OS07G0283600 PROTEIN-RELATED"/>
    <property type="match status" value="1"/>
</dbReference>
<sequence length="958" mass="108603">MTIVKRTLPPDGHNLSVCGSSKYKKRKIPSSVLSYEKFIRCLKGLTPEQKVIVRNLGFQSLLDLSCANISLSLVMWLVQHFDTNTRCINLDNGFFFQLDAFAVHQVLGIPMGHQKIVLSQHNDSLEVIRNDIKFKGSLPTLKEIKNAMTPQLSGDSFRRIFLLYVLSRFLCPTGHHRASSILFEPVVQGSKPVDMDFCSLTVDWLVECLIVFKRNLDRGIECKVGGCMFVLVVSYFEFLITSEFTLGAKTPRISLWTTNIVQSYTALDSLDASDGIFGRLPLKHVSCTPFSKVERLKNHLPINSLPEIADTCLTTAVPFHLQDKVARMYISEAYSKLCETAIASVAPVINLIASDVANSLRCKHLNTTAPPQGNVSVIDNDCDDSECEGSSCESDDCFEVSNKLYLRQLREQQMDELSSSFKKLEVPDLKDTSDHFRDMTQILIDSMSQIPIDMEFNLPKGSLSVEAIQQSVFREACSHCYFPSPPQPDAGVDLIQLASLGTQPAPPHGYSEKDKKMTYVPPTAMRPIYGLSLAERLLGRRISPCWDPHTDIPSFDAITDSITNEQAHVGDLGTDGTNNYDAEESFWQQAAEMTDRAIQSKTVHSSYTHGTSFLQSSIRENLPPDAQQVVFSTTEEKDMFSLLTSNVTKENKKRYSLIFFFAQIVSFIIIRDIVCRYNLSFLLYSCSERIFKIDKIWLDKTIFCFSMRTNGWMHVHVMDAFCKMLIVDQVERSRLGKLRKNEISKYFFHSEVVGLLTDPELFHNDIKASFSEYGIGYRLENAGLVFLPCCVNSQWFAVVANFIDCRFDILNPQKVTSEEIKKVISTIVHNFKGCFMVAYPRCARFNIRSFDIRYVDVPKQKYREDSGVMLVRMFQCFDGIEVQKFSNVSATKFFALQNFQVDIQSIREVLLFQLVTFPYNEERPIIAKKYVDAYFAALVEETMRSMPGSGAEQKGNTI</sequence>
<feature type="non-terminal residue" evidence="1">
    <location>
        <position position="1"/>
    </location>
</feature>
<organism evidence="1 2">
    <name type="scientific">Eragrostis curvula</name>
    <name type="common">weeping love grass</name>
    <dbReference type="NCBI Taxonomy" id="38414"/>
    <lineage>
        <taxon>Eukaryota</taxon>
        <taxon>Viridiplantae</taxon>
        <taxon>Streptophyta</taxon>
        <taxon>Embryophyta</taxon>
        <taxon>Tracheophyta</taxon>
        <taxon>Spermatophyta</taxon>
        <taxon>Magnoliopsida</taxon>
        <taxon>Liliopsida</taxon>
        <taxon>Poales</taxon>
        <taxon>Poaceae</taxon>
        <taxon>PACMAD clade</taxon>
        <taxon>Chloridoideae</taxon>
        <taxon>Eragrostideae</taxon>
        <taxon>Eragrostidinae</taxon>
        <taxon>Eragrostis</taxon>
    </lineage>
</organism>
<accession>A0A5J9WEQ5</accession>
<dbReference type="Gene3D" id="3.40.395.10">
    <property type="entry name" value="Adenoviral Proteinase, Chain A"/>
    <property type="match status" value="1"/>
</dbReference>
<dbReference type="OrthoDB" id="677376at2759"/>
<evidence type="ECO:0000313" key="2">
    <source>
        <dbReference type="Proteomes" id="UP000324897"/>
    </source>
</evidence>
<reference evidence="1 2" key="1">
    <citation type="journal article" date="2019" name="Sci. Rep.">
        <title>A high-quality genome of Eragrostis curvula grass provides insights into Poaceae evolution and supports new strategies to enhance forage quality.</title>
        <authorList>
            <person name="Carballo J."/>
            <person name="Santos B.A.C.M."/>
            <person name="Zappacosta D."/>
            <person name="Garbus I."/>
            <person name="Selva J.P."/>
            <person name="Gallo C.A."/>
            <person name="Diaz A."/>
            <person name="Albertini E."/>
            <person name="Caccamo M."/>
            <person name="Echenique V."/>
        </authorList>
    </citation>
    <scope>NUCLEOTIDE SEQUENCE [LARGE SCALE GENOMIC DNA]</scope>
    <source>
        <strain evidence="2">cv. Victoria</strain>
        <tissue evidence="1">Leaf</tissue>
    </source>
</reference>
<evidence type="ECO:0008006" key="3">
    <source>
        <dbReference type="Google" id="ProtNLM"/>
    </source>
</evidence>
<evidence type="ECO:0000313" key="1">
    <source>
        <dbReference type="EMBL" id="TVU46436.1"/>
    </source>
</evidence>
<dbReference type="AlphaFoldDB" id="A0A5J9WEQ5"/>
<dbReference type="Proteomes" id="UP000324897">
    <property type="component" value="Chromosome 5"/>
</dbReference>
<name>A0A5J9WEQ5_9POAL</name>
<protein>
    <recommendedName>
        <fullName evidence="3">Ubiquitin-like protease family profile domain-containing protein</fullName>
    </recommendedName>
</protein>